<protein>
    <submittedName>
        <fullName evidence="1">Uncharacterized protein</fullName>
    </submittedName>
</protein>
<organism evidence="1 2">
    <name type="scientific">Crotalaria pallida</name>
    <name type="common">Smooth rattlebox</name>
    <name type="synonym">Crotalaria striata</name>
    <dbReference type="NCBI Taxonomy" id="3830"/>
    <lineage>
        <taxon>Eukaryota</taxon>
        <taxon>Viridiplantae</taxon>
        <taxon>Streptophyta</taxon>
        <taxon>Embryophyta</taxon>
        <taxon>Tracheophyta</taxon>
        <taxon>Spermatophyta</taxon>
        <taxon>Magnoliopsida</taxon>
        <taxon>eudicotyledons</taxon>
        <taxon>Gunneridae</taxon>
        <taxon>Pentapetalae</taxon>
        <taxon>rosids</taxon>
        <taxon>fabids</taxon>
        <taxon>Fabales</taxon>
        <taxon>Fabaceae</taxon>
        <taxon>Papilionoideae</taxon>
        <taxon>50 kb inversion clade</taxon>
        <taxon>genistoids sensu lato</taxon>
        <taxon>core genistoids</taxon>
        <taxon>Crotalarieae</taxon>
        <taxon>Crotalaria</taxon>
    </lineage>
</organism>
<gene>
    <name evidence="1" type="ORF">RIF29_15794</name>
</gene>
<dbReference type="Proteomes" id="UP001372338">
    <property type="component" value="Unassembled WGS sequence"/>
</dbReference>
<name>A0AAN9FE86_CROPI</name>
<proteinExistence type="predicted"/>
<reference evidence="1 2" key="1">
    <citation type="submission" date="2024-01" db="EMBL/GenBank/DDBJ databases">
        <title>The genomes of 5 underutilized Papilionoideae crops provide insights into root nodulation and disease resistanc.</title>
        <authorList>
            <person name="Yuan L."/>
        </authorList>
    </citation>
    <scope>NUCLEOTIDE SEQUENCE [LARGE SCALE GENOMIC DNA]</scope>
    <source>
        <strain evidence="1">ZHUSHIDOU_FW_LH</strain>
        <tissue evidence="1">Leaf</tissue>
    </source>
</reference>
<accession>A0AAN9FE86</accession>
<sequence length="70" mass="7897">MKKLKKGMEFAFLLSTMKSISEARQELDSKLESEVIESHVGIELCIGAKIAEKRELDSRKSENVGGEREK</sequence>
<dbReference type="AlphaFoldDB" id="A0AAN9FE86"/>
<keyword evidence="2" id="KW-1185">Reference proteome</keyword>
<dbReference type="EMBL" id="JAYWIO010000003">
    <property type="protein sequence ID" value="KAK7274697.1"/>
    <property type="molecule type" value="Genomic_DNA"/>
</dbReference>
<evidence type="ECO:0000313" key="1">
    <source>
        <dbReference type="EMBL" id="KAK7274697.1"/>
    </source>
</evidence>
<evidence type="ECO:0000313" key="2">
    <source>
        <dbReference type="Proteomes" id="UP001372338"/>
    </source>
</evidence>
<comment type="caution">
    <text evidence="1">The sequence shown here is derived from an EMBL/GenBank/DDBJ whole genome shotgun (WGS) entry which is preliminary data.</text>
</comment>